<evidence type="ECO:0000313" key="3">
    <source>
        <dbReference type="Proteomes" id="UP001207736"/>
    </source>
</evidence>
<evidence type="ECO:0000313" key="1">
    <source>
        <dbReference type="EMBL" id="GJM50689.1"/>
    </source>
</evidence>
<evidence type="ECO:0000313" key="4">
    <source>
        <dbReference type="Proteomes" id="UP001208692"/>
    </source>
</evidence>
<dbReference type="Proteomes" id="UP001207736">
    <property type="component" value="Unassembled WGS sequence"/>
</dbReference>
<gene>
    <name evidence="1" type="ORF">RCZ15_16620</name>
    <name evidence="2" type="ORF">RCZ16_01600</name>
</gene>
<dbReference type="RefSeq" id="WP_264845446.1">
    <property type="nucleotide sequence ID" value="NZ_BPMA01000012.1"/>
</dbReference>
<evidence type="ECO:0000313" key="2">
    <source>
        <dbReference type="EMBL" id="GJM51842.1"/>
    </source>
</evidence>
<dbReference type="Proteomes" id="UP001208692">
    <property type="component" value="Unassembled WGS sequence"/>
</dbReference>
<reference evidence="1 4" key="1">
    <citation type="submission" date="2021-11" db="EMBL/GenBank/DDBJ databases">
        <title>Draft genome sequence of Capnocytophaga sp. strain KC07075 isolated from cat oral cavity.</title>
        <authorList>
            <person name="Suzuki M."/>
            <person name="Imaoka K."/>
            <person name="Kimura M."/>
            <person name="Morikawa S."/>
            <person name="Maeda K."/>
        </authorList>
    </citation>
    <scope>NUCLEOTIDE SEQUENCE</scope>
    <source>
        <strain evidence="1">KC07075</strain>
        <strain evidence="2 4">KC07079</strain>
    </source>
</reference>
<dbReference type="EMBL" id="BQKA01000033">
    <property type="protein sequence ID" value="GJM50689.1"/>
    <property type="molecule type" value="Genomic_DNA"/>
</dbReference>
<comment type="caution">
    <text evidence="1">The sequence shown here is derived from an EMBL/GenBank/DDBJ whole genome shotgun (WGS) entry which is preliminary data.</text>
</comment>
<dbReference type="Pfam" id="PF14092">
    <property type="entry name" value="DUF4270"/>
    <property type="match status" value="1"/>
</dbReference>
<organism evidence="1 3">
    <name type="scientific">Capnocytophaga catalasegens</name>
    <dbReference type="NCBI Taxonomy" id="1004260"/>
    <lineage>
        <taxon>Bacteria</taxon>
        <taxon>Pseudomonadati</taxon>
        <taxon>Bacteroidota</taxon>
        <taxon>Flavobacteriia</taxon>
        <taxon>Flavobacteriales</taxon>
        <taxon>Flavobacteriaceae</taxon>
        <taxon>Capnocytophaga</taxon>
    </lineage>
</organism>
<sequence>MIKIYKKIVLPTAFILLWACNTDDDTKILESSILGAHNYSTQTTDIPIEIENIKVQNIQTNALNTYQLGQLTQGDFGTTLSSIVTQVSLSTLNPTFGKITQENEGKAEYYNEKETVESAYLYLPFYSTASQTTVNNEQVTTYKLDSIFGNKSATFNLNVSEIDYYLSDTDTNLGKKAYFSNQNIPTSTSLATNVSTSISSSQIIRYQFDDPTTTDDESKKERDRLAPGIRIAIDPAIFQTYLLDKEGDNVLNNNATFTQLLKGVMISPTNFSDDVLALINLANAKIEVVYTYVHKKDGQEYTQKGLYELNLLRVVTSQNATIQYSIAFNKYQVTNDNITTSTDNIYLKGGQGYVAEVTIPEANIQELKNKKALIIQADLIFYVDQNKQNLANIKKQPLYMVAYKANSGAVLEDFKTDVSYNNNVISSLATLKSDAGGKYYKLRITDHVTELIKGGKNVKIGVATSTNIISNSMNAKLYNDTNSTERYTVVGNAESPLCTILFGNSTNVNESVRFKLQVRYATPK</sequence>
<dbReference type="EMBL" id="BQKB01000007">
    <property type="protein sequence ID" value="GJM51842.1"/>
    <property type="molecule type" value="Genomic_DNA"/>
</dbReference>
<dbReference type="AlphaFoldDB" id="A0AAV5AVN4"/>
<name>A0AAV5AVN4_9FLAO</name>
<accession>A0AAV5AVN4</accession>
<evidence type="ECO:0008006" key="5">
    <source>
        <dbReference type="Google" id="ProtNLM"/>
    </source>
</evidence>
<dbReference type="InterPro" id="IPR025366">
    <property type="entry name" value="DUF4270"/>
</dbReference>
<proteinExistence type="predicted"/>
<protein>
    <recommendedName>
        <fullName evidence="5">DUF4270 domain-containing protein</fullName>
    </recommendedName>
</protein>
<keyword evidence="4" id="KW-1185">Reference proteome</keyword>